<dbReference type="PANTHER" id="PTHR45667">
    <property type="entry name" value="S-ADENOSYLMETHIONINE MITOCHONDRIAL CARRIER PROTEIN"/>
    <property type="match status" value="1"/>
</dbReference>
<dbReference type="PRINTS" id="PR00926">
    <property type="entry name" value="MITOCARRIER"/>
</dbReference>
<comment type="subcellular location">
    <subcellularLocation>
        <location evidence="1">Mitochondrion inner membrane</location>
        <topology evidence="1">Multi-pass membrane protein</topology>
    </subcellularLocation>
</comment>
<dbReference type="AlphaFoldDB" id="A0A834HVN6"/>
<evidence type="ECO:0000256" key="8">
    <source>
        <dbReference type="ARBA" id="ARBA00023128"/>
    </source>
</evidence>
<feature type="transmembrane region" description="Helical" evidence="12">
    <location>
        <begin position="13"/>
        <end position="35"/>
    </location>
</feature>
<evidence type="ECO:0000313" key="14">
    <source>
        <dbReference type="Proteomes" id="UP000625711"/>
    </source>
</evidence>
<feature type="transmembrane region" description="Helical" evidence="12">
    <location>
        <begin position="97"/>
        <end position="115"/>
    </location>
</feature>
<evidence type="ECO:0000256" key="6">
    <source>
        <dbReference type="ARBA" id="ARBA00022792"/>
    </source>
</evidence>
<keyword evidence="3 11" id="KW-0813">Transport</keyword>
<evidence type="ECO:0000256" key="4">
    <source>
        <dbReference type="ARBA" id="ARBA00022692"/>
    </source>
</evidence>
<keyword evidence="9 10" id="KW-0472">Membrane</keyword>
<evidence type="ECO:0000256" key="9">
    <source>
        <dbReference type="ARBA" id="ARBA00023136"/>
    </source>
</evidence>
<dbReference type="SUPFAM" id="SSF103506">
    <property type="entry name" value="Mitochondrial carrier"/>
    <property type="match status" value="1"/>
</dbReference>
<gene>
    <name evidence="13" type="ORF">GWI33_020803</name>
</gene>
<comment type="similarity">
    <text evidence="2 11">Belongs to the mitochondrial carrier (TC 2.A.29) family.</text>
</comment>
<dbReference type="PROSITE" id="PS50920">
    <property type="entry name" value="SOLCAR"/>
    <property type="match status" value="3"/>
</dbReference>
<dbReference type="Pfam" id="PF00153">
    <property type="entry name" value="Mito_carr"/>
    <property type="match status" value="3"/>
</dbReference>
<keyword evidence="7 12" id="KW-1133">Transmembrane helix</keyword>
<protein>
    <recommendedName>
        <fullName evidence="15">S-adenosylmethionine mitochondrial carrier protein</fullName>
    </recommendedName>
</protein>
<dbReference type="EMBL" id="JAACXV010014584">
    <property type="protein sequence ID" value="KAF7265720.1"/>
    <property type="molecule type" value="Genomic_DNA"/>
</dbReference>
<evidence type="ECO:0000256" key="2">
    <source>
        <dbReference type="ARBA" id="ARBA00006375"/>
    </source>
</evidence>
<evidence type="ECO:0008006" key="15">
    <source>
        <dbReference type="Google" id="ProtNLM"/>
    </source>
</evidence>
<evidence type="ECO:0000256" key="5">
    <source>
        <dbReference type="ARBA" id="ARBA00022737"/>
    </source>
</evidence>
<evidence type="ECO:0000256" key="11">
    <source>
        <dbReference type="RuleBase" id="RU000488"/>
    </source>
</evidence>
<organism evidence="13 14">
    <name type="scientific">Rhynchophorus ferrugineus</name>
    <name type="common">Red palm weevil</name>
    <name type="synonym">Curculio ferrugineus</name>
    <dbReference type="NCBI Taxonomy" id="354439"/>
    <lineage>
        <taxon>Eukaryota</taxon>
        <taxon>Metazoa</taxon>
        <taxon>Ecdysozoa</taxon>
        <taxon>Arthropoda</taxon>
        <taxon>Hexapoda</taxon>
        <taxon>Insecta</taxon>
        <taxon>Pterygota</taxon>
        <taxon>Neoptera</taxon>
        <taxon>Endopterygota</taxon>
        <taxon>Coleoptera</taxon>
        <taxon>Polyphaga</taxon>
        <taxon>Cucujiformia</taxon>
        <taxon>Curculionidae</taxon>
        <taxon>Dryophthorinae</taxon>
        <taxon>Rhynchophorus</taxon>
    </lineage>
</organism>
<dbReference type="InterPro" id="IPR023395">
    <property type="entry name" value="MCP_dom_sf"/>
</dbReference>
<evidence type="ECO:0000256" key="10">
    <source>
        <dbReference type="PROSITE-ProRule" id="PRU00282"/>
    </source>
</evidence>
<feature type="transmembrane region" description="Helical" evidence="12">
    <location>
        <begin position="249"/>
        <end position="269"/>
    </location>
</feature>
<feature type="repeat" description="Solcar" evidence="10">
    <location>
        <begin position="189"/>
        <end position="278"/>
    </location>
</feature>
<comment type="caution">
    <text evidence="13">The sequence shown here is derived from an EMBL/GenBank/DDBJ whole genome shotgun (WGS) entry which is preliminary data.</text>
</comment>
<evidence type="ECO:0000256" key="12">
    <source>
        <dbReference type="SAM" id="Phobius"/>
    </source>
</evidence>
<dbReference type="Gene3D" id="1.50.40.10">
    <property type="entry name" value="Mitochondrial carrier domain"/>
    <property type="match status" value="1"/>
</dbReference>
<feature type="transmembrane region" description="Helical" evidence="12">
    <location>
        <begin position="56"/>
        <end position="77"/>
    </location>
</feature>
<dbReference type="GO" id="GO:0055085">
    <property type="term" value="P:transmembrane transport"/>
    <property type="evidence" value="ECO:0007669"/>
    <property type="project" value="InterPro"/>
</dbReference>
<keyword evidence="8" id="KW-0496">Mitochondrion</keyword>
<evidence type="ECO:0000256" key="3">
    <source>
        <dbReference type="ARBA" id="ARBA00022448"/>
    </source>
</evidence>
<proteinExistence type="inferred from homology"/>
<evidence type="ECO:0000256" key="1">
    <source>
        <dbReference type="ARBA" id="ARBA00004448"/>
    </source>
</evidence>
<dbReference type="Proteomes" id="UP000625711">
    <property type="component" value="Unassembled WGS sequence"/>
</dbReference>
<dbReference type="GO" id="GO:0005743">
    <property type="term" value="C:mitochondrial inner membrane"/>
    <property type="evidence" value="ECO:0007669"/>
    <property type="project" value="UniProtKB-SubCell"/>
</dbReference>
<keyword evidence="4 10" id="KW-0812">Transmembrane</keyword>
<keyword evidence="6" id="KW-0999">Mitochondrion inner membrane</keyword>
<dbReference type="FunFam" id="1.50.40.10:FF:000018">
    <property type="entry name" value="S-adenosylmethionine mitochondrial carrier protein-like"/>
    <property type="match status" value="1"/>
</dbReference>
<keyword evidence="5" id="KW-0677">Repeat</keyword>
<evidence type="ECO:0000313" key="13">
    <source>
        <dbReference type="EMBL" id="KAF7265720.1"/>
    </source>
</evidence>
<name>A0A834HVN6_RHYFE</name>
<dbReference type="InterPro" id="IPR018108">
    <property type="entry name" value="MCP_transmembrane"/>
</dbReference>
<feature type="repeat" description="Solcar" evidence="10">
    <location>
        <begin position="12"/>
        <end position="85"/>
    </location>
</feature>
<keyword evidence="14" id="KW-1185">Reference proteome</keyword>
<feature type="repeat" description="Solcar" evidence="10">
    <location>
        <begin position="94"/>
        <end position="178"/>
    </location>
</feature>
<dbReference type="OrthoDB" id="276989at2759"/>
<reference evidence="13" key="1">
    <citation type="submission" date="2020-08" db="EMBL/GenBank/DDBJ databases">
        <title>Genome sequencing and assembly of the red palm weevil Rhynchophorus ferrugineus.</title>
        <authorList>
            <person name="Dias G.B."/>
            <person name="Bergman C.M."/>
            <person name="Manee M."/>
        </authorList>
    </citation>
    <scope>NUCLEOTIDE SEQUENCE</scope>
    <source>
        <strain evidence="13">AA-2017</strain>
        <tissue evidence="13">Whole larva</tissue>
    </source>
</reference>
<dbReference type="InterPro" id="IPR002067">
    <property type="entry name" value="MCP"/>
</dbReference>
<sequence length="290" mass="32440">MALEIDSRHKNNLLWSSFFGGGAAGLFVDVVLFPLDTLKTRLQAEQGFKNAGGFKGIYKGLGVQVIGSAPQAALFFITYESIKYYSEQLVPKGSMPFVYMFGASVAEVMACLVRVPMEVIKQRKQTSIGDKSSIKILLAAYKYEGFFKGVYRGFGSTIMREVPFSIIQFPILEYCKSTYQNKFKNNIPLESFEVAVCGSIAGGISAAITTPLDVVKTRIMLADRKSLKSESLTFMRTFKRILKKEGIKGLFAGILPRTLWIFLGGYIFFGSYDFAKNNIYDILEEKRPNR</sequence>
<evidence type="ECO:0000256" key="7">
    <source>
        <dbReference type="ARBA" id="ARBA00022989"/>
    </source>
</evidence>
<accession>A0A834HVN6</accession>